<gene>
    <name evidence="2" type="primary">Contig17539.g18656</name>
    <name evidence="2" type="ORF">STYLEM_4319</name>
</gene>
<feature type="transmembrane region" description="Helical" evidence="1">
    <location>
        <begin position="155"/>
        <end position="179"/>
    </location>
</feature>
<sequence>MTTNKQETQLQVLNTTPIKDDLQPLIVLDVQTQDSIQKSIKEPPKILWFLSIFTAFTWGLYNFVYSFMDNRDFATSNLSFSGSLLFSIICQIYVFRKTDGDIHKKFREAFLRSYVDENGVFNRTLAILSTLRTIFFISNYYILIKTIEFGKRAQINIGILTSIFTLAAASNTVVGWLLFKEKLGASRIIGIIIHAKILAVLPQAKFAGKTTILIRFKDRQTQDFSLVYFHLFL</sequence>
<feature type="transmembrane region" description="Helical" evidence="1">
    <location>
        <begin position="74"/>
        <end position="95"/>
    </location>
</feature>
<evidence type="ECO:0000313" key="2">
    <source>
        <dbReference type="EMBL" id="CDW75332.1"/>
    </source>
</evidence>
<dbReference type="Proteomes" id="UP000039865">
    <property type="component" value="Unassembled WGS sequence"/>
</dbReference>
<keyword evidence="1" id="KW-1133">Transmembrane helix</keyword>
<reference evidence="2 3" key="1">
    <citation type="submission" date="2014-06" db="EMBL/GenBank/DDBJ databases">
        <authorList>
            <person name="Swart Estienne"/>
        </authorList>
    </citation>
    <scope>NUCLEOTIDE SEQUENCE [LARGE SCALE GENOMIC DNA]</scope>
    <source>
        <strain evidence="2 3">130c</strain>
    </source>
</reference>
<name>A0A078A0G2_STYLE</name>
<protein>
    <submittedName>
        <fullName evidence="2">Uncharacterized protein</fullName>
    </submittedName>
</protein>
<proteinExistence type="predicted"/>
<organism evidence="2 3">
    <name type="scientific">Stylonychia lemnae</name>
    <name type="common">Ciliate</name>
    <dbReference type="NCBI Taxonomy" id="5949"/>
    <lineage>
        <taxon>Eukaryota</taxon>
        <taxon>Sar</taxon>
        <taxon>Alveolata</taxon>
        <taxon>Ciliophora</taxon>
        <taxon>Intramacronucleata</taxon>
        <taxon>Spirotrichea</taxon>
        <taxon>Stichotrichia</taxon>
        <taxon>Sporadotrichida</taxon>
        <taxon>Oxytrichidae</taxon>
        <taxon>Stylonychinae</taxon>
        <taxon>Stylonychia</taxon>
    </lineage>
</organism>
<keyword evidence="3" id="KW-1185">Reference proteome</keyword>
<evidence type="ECO:0000256" key="1">
    <source>
        <dbReference type="SAM" id="Phobius"/>
    </source>
</evidence>
<keyword evidence="1" id="KW-0812">Transmembrane</keyword>
<evidence type="ECO:0000313" key="3">
    <source>
        <dbReference type="Proteomes" id="UP000039865"/>
    </source>
</evidence>
<dbReference type="EMBL" id="CCKQ01004182">
    <property type="protein sequence ID" value="CDW75332.1"/>
    <property type="molecule type" value="Genomic_DNA"/>
</dbReference>
<keyword evidence="1" id="KW-0472">Membrane</keyword>
<feature type="transmembrane region" description="Helical" evidence="1">
    <location>
        <begin position="120"/>
        <end position="143"/>
    </location>
</feature>
<dbReference type="InParanoid" id="A0A078A0G2"/>
<dbReference type="AlphaFoldDB" id="A0A078A0G2"/>
<accession>A0A078A0G2</accession>
<feature type="transmembrane region" description="Helical" evidence="1">
    <location>
        <begin position="46"/>
        <end position="68"/>
    </location>
</feature>